<evidence type="ECO:0000256" key="1">
    <source>
        <dbReference type="SAM" id="SignalP"/>
    </source>
</evidence>
<dbReference type="AlphaFoldDB" id="A0AA43ZDD3"/>
<evidence type="ECO:0000313" key="3">
    <source>
        <dbReference type="EMBL" id="NHT75760.1"/>
    </source>
</evidence>
<keyword evidence="4" id="KW-1185">Reference proteome</keyword>
<feature type="signal peptide" evidence="1">
    <location>
        <begin position="1"/>
        <end position="21"/>
    </location>
</feature>
<proteinExistence type="predicted"/>
<organism evidence="3 4">
    <name type="scientific">Ferranicluibacter rubi</name>
    <dbReference type="NCBI Taxonomy" id="2715133"/>
    <lineage>
        <taxon>Bacteria</taxon>
        <taxon>Pseudomonadati</taxon>
        <taxon>Pseudomonadota</taxon>
        <taxon>Alphaproteobacteria</taxon>
        <taxon>Hyphomicrobiales</taxon>
        <taxon>Rhizobiaceae</taxon>
        <taxon>Ferranicluibacter</taxon>
    </lineage>
</organism>
<dbReference type="Proteomes" id="UP001155840">
    <property type="component" value="Unassembled WGS sequence"/>
</dbReference>
<feature type="domain" description="PepSY" evidence="2">
    <location>
        <begin position="44"/>
        <end position="98"/>
    </location>
</feature>
<dbReference type="InterPro" id="IPR025711">
    <property type="entry name" value="PepSY"/>
</dbReference>
<dbReference type="Pfam" id="PF03413">
    <property type="entry name" value="PepSY"/>
    <property type="match status" value="1"/>
</dbReference>
<feature type="chain" id="PRO_5041461119" evidence="1">
    <location>
        <begin position="22"/>
        <end position="99"/>
    </location>
</feature>
<protein>
    <submittedName>
        <fullName evidence="3">Peptidase</fullName>
    </submittedName>
</protein>
<reference evidence="3" key="1">
    <citation type="submission" date="2020-03" db="EMBL/GenBank/DDBJ databases">
        <title>Ferranicluibacter endophyticum gen. nov., sp. nov., a new genus isolated from Rubus ulmifolius Schott. stem.</title>
        <authorList>
            <person name="Roca-Couso R."/>
            <person name="Flores-Felix J.D."/>
            <person name="Igual J.M."/>
            <person name="Rivas R."/>
        </authorList>
    </citation>
    <scope>NUCLEOTIDE SEQUENCE</scope>
    <source>
        <strain evidence="3">CRRU44</strain>
    </source>
</reference>
<evidence type="ECO:0000313" key="4">
    <source>
        <dbReference type="Proteomes" id="UP001155840"/>
    </source>
</evidence>
<dbReference type="Gene3D" id="3.10.450.40">
    <property type="match status" value="1"/>
</dbReference>
<keyword evidence="1" id="KW-0732">Signal</keyword>
<evidence type="ECO:0000259" key="2">
    <source>
        <dbReference type="Pfam" id="PF03413"/>
    </source>
</evidence>
<gene>
    <name evidence="3" type="ORF">G8E10_08380</name>
</gene>
<comment type="caution">
    <text evidence="3">The sequence shown here is derived from an EMBL/GenBank/DDBJ whole genome shotgun (WGS) entry which is preliminary data.</text>
</comment>
<dbReference type="EMBL" id="JAANCM010000003">
    <property type="protein sequence ID" value="NHT75760.1"/>
    <property type="molecule type" value="Genomic_DNA"/>
</dbReference>
<accession>A0AA43ZDD3</accession>
<sequence>MSRFAAAVTFSVLFLAAPAISDDGDDLLDQEAARQALAEGRVRPLEDIIAHVRKTIKGDIIEIEFERDNGRFVYELEILQETGQLLEIVVDARTLEILP</sequence>
<name>A0AA43ZDD3_9HYPH</name>
<dbReference type="RefSeq" id="WP_165910633.1">
    <property type="nucleotide sequence ID" value="NZ_JAANCM010000003.1"/>
</dbReference>